<dbReference type="EMBL" id="REGN01005153">
    <property type="protein sequence ID" value="RNA14612.1"/>
    <property type="molecule type" value="Genomic_DNA"/>
</dbReference>
<organism evidence="1 2">
    <name type="scientific">Brachionus plicatilis</name>
    <name type="common">Marine rotifer</name>
    <name type="synonym">Brachionus muelleri</name>
    <dbReference type="NCBI Taxonomy" id="10195"/>
    <lineage>
        <taxon>Eukaryota</taxon>
        <taxon>Metazoa</taxon>
        <taxon>Spiralia</taxon>
        <taxon>Gnathifera</taxon>
        <taxon>Rotifera</taxon>
        <taxon>Eurotatoria</taxon>
        <taxon>Monogononta</taxon>
        <taxon>Pseudotrocha</taxon>
        <taxon>Ploima</taxon>
        <taxon>Brachionidae</taxon>
        <taxon>Brachionus</taxon>
    </lineage>
</organism>
<sequence>MGPINQELFSVPTFSNQTDIPITTETQTIQSESNNLFVLQAEDLALGGKNYKKTWKKCVYLKNCNLKIKDKNYISMRIN</sequence>
<proteinExistence type="predicted"/>
<reference evidence="1 2" key="1">
    <citation type="journal article" date="2018" name="Sci. Rep.">
        <title>Genomic signatures of local adaptation to the degree of environmental predictability in rotifers.</title>
        <authorList>
            <person name="Franch-Gras L."/>
            <person name="Hahn C."/>
            <person name="Garcia-Roger E.M."/>
            <person name="Carmona M.J."/>
            <person name="Serra M."/>
            <person name="Gomez A."/>
        </authorList>
    </citation>
    <scope>NUCLEOTIDE SEQUENCE [LARGE SCALE GENOMIC DNA]</scope>
    <source>
        <strain evidence="1">HYR1</strain>
    </source>
</reference>
<dbReference type="AlphaFoldDB" id="A0A3M7QTG6"/>
<evidence type="ECO:0000313" key="2">
    <source>
        <dbReference type="Proteomes" id="UP000276133"/>
    </source>
</evidence>
<comment type="caution">
    <text evidence="1">The sequence shown here is derived from an EMBL/GenBank/DDBJ whole genome shotgun (WGS) entry which is preliminary data.</text>
</comment>
<dbReference type="Proteomes" id="UP000276133">
    <property type="component" value="Unassembled WGS sequence"/>
</dbReference>
<protein>
    <submittedName>
        <fullName evidence="1">Uncharacterized protein</fullName>
    </submittedName>
</protein>
<evidence type="ECO:0000313" key="1">
    <source>
        <dbReference type="EMBL" id="RNA14612.1"/>
    </source>
</evidence>
<name>A0A3M7QTG6_BRAPC</name>
<keyword evidence="2" id="KW-1185">Reference proteome</keyword>
<accession>A0A3M7QTG6</accession>
<gene>
    <name evidence="1" type="ORF">BpHYR1_046523</name>
</gene>